<dbReference type="EMBL" id="WMYS01000001">
    <property type="protein sequence ID" value="MTR40554.1"/>
    <property type="molecule type" value="Genomic_DNA"/>
</dbReference>
<evidence type="ECO:0000256" key="2">
    <source>
        <dbReference type="SAM" id="Phobius"/>
    </source>
</evidence>
<comment type="caution">
    <text evidence="3">The sequence shown here is derived from an EMBL/GenBank/DDBJ whole genome shotgun (WGS) entry which is preliminary data.</text>
</comment>
<reference evidence="3 4" key="1">
    <citation type="journal article" date="2019" name="Nat. Med.">
        <title>A library of human gut bacterial isolates paired with longitudinal multiomics data enables mechanistic microbiome research.</title>
        <authorList>
            <person name="Poyet M."/>
            <person name="Groussin M."/>
            <person name="Gibbons S.M."/>
            <person name="Avila-Pacheco J."/>
            <person name="Jiang X."/>
            <person name="Kearney S.M."/>
            <person name="Perrotta A.R."/>
            <person name="Berdy B."/>
            <person name="Zhao S."/>
            <person name="Lieberman T.D."/>
            <person name="Swanson P.K."/>
            <person name="Smith M."/>
            <person name="Roesemann S."/>
            <person name="Alexander J.E."/>
            <person name="Rich S.A."/>
            <person name="Livny J."/>
            <person name="Vlamakis H."/>
            <person name="Clish C."/>
            <person name="Bullock K."/>
            <person name="Deik A."/>
            <person name="Scott J."/>
            <person name="Pierce K.A."/>
            <person name="Xavier R.J."/>
            <person name="Alm E.J."/>
        </authorList>
    </citation>
    <scope>NUCLEOTIDE SEQUENCE [LARGE SCALE GENOMIC DNA]</scope>
    <source>
        <strain evidence="3 4">BIOML-A18</strain>
    </source>
</reference>
<proteinExistence type="predicted"/>
<accession>A0A6I3P7J0</accession>
<name>A0A6I3P7J0_STRPA</name>
<sequence>MNQRDWVEYFEAINGRKPTMQEFQEAREKGEFVMEQKDVPAPTPVTPAPASQEQAPTQEVAVAPSAPFSQEFTAFVPPQPSAKTLQPVPGQKGPKLSFNKPTKFGLAVVAIVTAITLVWIFFFTGTQSLNGIWLSNTDSMPVVYELNGKTKKVNTTLPIKKIIEGKEAEKEFVQKLSALNLPNIQTLADVDKKFHLKTKEVVIFKTDGLALYNLLQSNGTNVIFSDDLDDLAYYKSNLSEFKKRAVFQKIEYPDVLVGKWKNVTNNDDHLVFQITKNGASNTDVTAIYPLVDTDRINDKSGNSHSSDDKINTEFKQVQKEIKNQGYTVNSAREVYKEAYTNSYIVPVDGGKKVIVLDKDYNFKSMVEKVK</sequence>
<organism evidence="3 4">
    <name type="scientific">Streptococcus parasanguinis</name>
    <dbReference type="NCBI Taxonomy" id="1318"/>
    <lineage>
        <taxon>Bacteria</taxon>
        <taxon>Bacillati</taxon>
        <taxon>Bacillota</taxon>
        <taxon>Bacilli</taxon>
        <taxon>Lactobacillales</taxon>
        <taxon>Streptococcaceae</taxon>
        <taxon>Streptococcus</taxon>
    </lineage>
</organism>
<evidence type="ECO:0000313" key="4">
    <source>
        <dbReference type="Proteomes" id="UP000430295"/>
    </source>
</evidence>
<dbReference type="Proteomes" id="UP000430295">
    <property type="component" value="Unassembled WGS sequence"/>
</dbReference>
<feature type="region of interest" description="Disordered" evidence="1">
    <location>
        <begin position="25"/>
        <end position="53"/>
    </location>
</feature>
<gene>
    <name evidence="3" type="ORF">GMC75_02340</name>
</gene>
<keyword evidence="2" id="KW-0472">Membrane</keyword>
<keyword evidence="2" id="KW-1133">Transmembrane helix</keyword>
<keyword evidence="2" id="KW-0812">Transmembrane</keyword>
<evidence type="ECO:0000313" key="3">
    <source>
        <dbReference type="EMBL" id="MTR40554.1"/>
    </source>
</evidence>
<dbReference type="RefSeq" id="WP_070506382.1">
    <property type="nucleotide sequence ID" value="NZ_WMYS01000001.1"/>
</dbReference>
<dbReference type="AlphaFoldDB" id="A0A6I3P7J0"/>
<evidence type="ECO:0000256" key="1">
    <source>
        <dbReference type="SAM" id="MobiDB-lite"/>
    </source>
</evidence>
<feature type="transmembrane region" description="Helical" evidence="2">
    <location>
        <begin position="104"/>
        <end position="122"/>
    </location>
</feature>
<protein>
    <submittedName>
        <fullName evidence="3">Uncharacterized protein</fullName>
    </submittedName>
</protein>
<feature type="compositionally biased region" description="Basic and acidic residues" evidence="1">
    <location>
        <begin position="25"/>
        <end position="38"/>
    </location>
</feature>